<sequence>MDAKKAVEELLKSADVTINGEKPWDIKVNNEDFYSRVLTDGSLGLGESYMDKWWDCKNLDQFIFKILRADLETKYNSQIVMTAAKEKLKHFFNPQNIANCKKDIHHHYDIGNNLFEHMLDKRMVYTCGYWKDTENLDVAQEQKLDLVCKKIGLKPGMTLLDVGCGWGSFMKYAAEKYGAICTGVTLSEEQIKLGEKRCEGLPVTFLYKDYREMEGQQFDRIISLGMFEHVGPQNYKTYMKKMNELLKDDGIFLLHTIGGLQTTNDSDKWIRKYIFPHGTIPSIKGIGEAMEGNFYMEDWHDFGPYYDKTLMAWYDNFEATWDLVKDKYDERFKRMWEYYLLACAGAFRARDLALWQIVMTKKREIKPECRI</sequence>
<dbReference type="RefSeq" id="WP_078693962.1">
    <property type="nucleotide sequence ID" value="NZ_FUWX01000010.1"/>
</dbReference>
<dbReference type="InterPro" id="IPR050723">
    <property type="entry name" value="CFA/CMAS"/>
</dbReference>
<keyword evidence="8" id="KW-1185">Reference proteome</keyword>
<proteinExistence type="inferred from homology"/>
<evidence type="ECO:0000256" key="3">
    <source>
        <dbReference type="ARBA" id="ARBA00022679"/>
    </source>
</evidence>
<dbReference type="InterPro" id="IPR003333">
    <property type="entry name" value="CMAS"/>
</dbReference>
<dbReference type="PANTHER" id="PTHR43667:SF1">
    <property type="entry name" value="CYCLOPROPANE-FATTY-ACYL-PHOSPHOLIPID SYNTHASE"/>
    <property type="match status" value="1"/>
</dbReference>
<protein>
    <submittedName>
        <fullName evidence="7">Cyclopropane-fatty-acyl-phospholipid synthase</fullName>
    </submittedName>
</protein>
<evidence type="ECO:0000256" key="1">
    <source>
        <dbReference type="ARBA" id="ARBA00010815"/>
    </source>
</evidence>
<keyword evidence="3" id="KW-0808">Transferase</keyword>
<name>A0A1T4N9N3_9FUSO</name>
<evidence type="ECO:0000256" key="2">
    <source>
        <dbReference type="ARBA" id="ARBA00022603"/>
    </source>
</evidence>
<dbReference type="PIRSF" id="PIRSF003085">
    <property type="entry name" value="CMAS"/>
    <property type="match status" value="1"/>
</dbReference>
<dbReference type="CDD" id="cd02440">
    <property type="entry name" value="AdoMet_MTases"/>
    <property type="match status" value="1"/>
</dbReference>
<dbReference type="NCBIfam" id="NF008686">
    <property type="entry name" value="PRK11705.1"/>
    <property type="match status" value="1"/>
</dbReference>
<reference evidence="7 8" key="1">
    <citation type="submission" date="2017-02" db="EMBL/GenBank/DDBJ databases">
        <authorList>
            <person name="Peterson S.W."/>
        </authorList>
    </citation>
    <scope>NUCLEOTIDE SEQUENCE [LARGE SCALE GENOMIC DNA]</scope>
    <source>
        <strain evidence="7 8">ATCC 700028</strain>
    </source>
</reference>
<evidence type="ECO:0000256" key="6">
    <source>
        <dbReference type="PIRSR" id="PIRSR003085-1"/>
    </source>
</evidence>
<dbReference type="GO" id="GO:0032259">
    <property type="term" value="P:methylation"/>
    <property type="evidence" value="ECO:0007669"/>
    <property type="project" value="UniProtKB-KW"/>
</dbReference>
<keyword evidence="4" id="KW-0949">S-adenosyl-L-methionine</keyword>
<keyword evidence="5" id="KW-0443">Lipid metabolism</keyword>
<dbReference type="GO" id="GO:0008610">
    <property type="term" value="P:lipid biosynthetic process"/>
    <property type="evidence" value="ECO:0007669"/>
    <property type="project" value="InterPro"/>
</dbReference>
<dbReference type="AlphaFoldDB" id="A0A1T4N9N3"/>
<accession>A0A1T4N9N3</accession>
<dbReference type="Pfam" id="PF02353">
    <property type="entry name" value="CMAS"/>
    <property type="match status" value="1"/>
</dbReference>
<dbReference type="SUPFAM" id="SSF53335">
    <property type="entry name" value="S-adenosyl-L-methionine-dependent methyltransferases"/>
    <property type="match status" value="1"/>
</dbReference>
<dbReference type="Proteomes" id="UP000191153">
    <property type="component" value="Unassembled WGS sequence"/>
</dbReference>
<dbReference type="STRING" id="180163.SAMN02745174_01472"/>
<dbReference type="PANTHER" id="PTHR43667">
    <property type="entry name" value="CYCLOPROPANE-FATTY-ACYL-PHOSPHOLIPID SYNTHASE"/>
    <property type="match status" value="1"/>
</dbReference>
<dbReference type="GO" id="GO:0008168">
    <property type="term" value="F:methyltransferase activity"/>
    <property type="evidence" value="ECO:0007669"/>
    <property type="project" value="UniProtKB-KW"/>
</dbReference>
<gene>
    <name evidence="7" type="ORF">SAMN02745174_01472</name>
</gene>
<comment type="similarity">
    <text evidence="1">Belongs to the CFA/CMAS family.</text>
</comment>
<evidence type="ECO:0000313" key="8">
    <source>
        <dbReference type="Proteomes" id="UP000191153"/>
    </source>
</evidence>
<keyword evidence="2" id="KW-0489">Methyltransferase</keyword>
<dbReference type="InterPro" id="IPR029063">
    <property type="entry name" value="SAM-dependent_MTases_sf"/>
</dbReference>
<evidence type="ECO:0000313" key="7">
    <source>
        <dbReference type="EMBL" id="SJZ75901.1"/>
    </source>
</evidence>
<evidence type="ECO:0000256" key="5">
    <source>
        <dbReference type="ARBA" id="ARBA00023098"/>
    </source>
</evidence>
<evidence type="ECO:0000256" key="4">
    <source>
        <dbReference type="ARBA" id="ARBA00022691"/>
    </source>
</evidence>
<dbReference type="Gene3D" id="3.40.50.150">
    <property type="entry name" value="Vaccinia Virus protein VP39"/>
    <property type="match status" value="1"/>
</dbReference>
<feature type="active site" evidence="6">
    <location>
        <position position="343"/>
    </location>
</feature>
<organism evidence="7 8">
    <name type="scientific">Cetobacterium ceti</name>
    <dbReference type="NCBI Taxonomy" id="180163"/>
    <lineage>
        <taxon>Bacteria</taxon>
        <taxon>Fusobacteriati</taxon>
        <taxon>Fusobacteriota</taxon>
        <taxon>Fusobacteriia</taxon>
        <taxon>Fusobacteriales</taxon>
        <taxon>Fusobacteriaceae</taxon>
        <taxon>Cetobacterium</taxon>
    </lineage>
</organism>
<dbReference type="EMBL" id="FUWX01000010">
    <property type="protein sequence ID" value="SJZ75901.1"/>
    <property type="molecule type" value="Genomic_DNA"/>
</dbReference>